<evidence type="ECO:0000313" key="1">
    <source>
        <dbReference type="EMBL" id="KXN65625.1"/>
    </source>
</evidence>
<name>A0A137NS93_CONC2</name>
<proteinExistence type="predicted"/>
<sequence>MESVTENSPENSLPPISFKFPTTLKSIYCYPCLLEKNYFPPISSIDFSKYKNLTSWQITGEFNTEKFKTQQCNIIHLYLRDIPTIDPTNFKLILESNYQLKTLTYEIGSWNVGKFNNILSLPNLLKLRTLNYSLQETIITNFSLIPNKTIQTLIIEYGTPVIIIEELLTKLESLEDLVFVNWNLDELASINWINYKGRFNSIVFGFSYWIGLHMVVDQFDCLMPETKIIFDNSIEKIINYDLTI</sequence>
<evidence type="ECO:0008006" key="3">
    <source>
        <dbReference type="Google" id="ProtNLM"/>
    </source>
</evidence>
<dbReference type="Proteomes" id="UP000070444">
    <property type="component" value="Unassembled WGS sequence"/>
</dbReference>
<gene>
    <name evidence="1" type="ORF">CONCODRAFT_80718</name>
</gene>
<reference evidence="1 2" key="1">
    <citation type="journal article" date="2015" name="Genome Biol. Evol.">
        <title>Phylogenomic analyses indicate that early fungi evolved digesting cell walls of algal ancestors of land plants.</title>
        <authorList>
            <person name="Chang Y."/>
            <person name="Wang S."/>
            <person name="Sekimoto S."/>
            <person name="Aerts A.L."/>
            <person name="Choi C."/>
            <person name="Clum A."/>
            <person name="LaButti K.M."/>
            <person name="Lindquist E.A."/>
            <person name="Yee Ngan C."/>
            <person name="Ohm R.A."/>
            <person name="Salamov A.A."/>
            <person name="Grigoriev I.V."/>
            <person name="Spatafora J.W."/>
            <person name="Berbee M.L."/>
        </authorList>
    </citation>
    <scope>NUCLEOTIDE SEQUENCE [LARGE SCALE GENOMIC DNA]</scope>
    <source>
        <strain evidence="1 2">NRRL 28638</strain>
    </source>
</reference>
<organism evidence="1 2">
    <name type="scientific">Conidiobolus coronatus (strain ATCC 28846 / CBS 209.66 / NRRL 28638)</name>
    <name type="common">Delacroixia coronata</name>
    <dbReference type="NCBI Taxonomy" id="796925"/>
    <lineage>
        <taxon>Eukaryota</taxon>
        <taxon>Fungi</taxon>
        <taxon>Fungi incertae sedis</taxon>
        <taxon>Zoopagomycota</taxon>
        <taxon>Entomophthoromycotina</taxon>
        <taxon>Entomophthoromycetes</taxon>
        <taxon>Entomophthorales</taxon>
        <taxon>Ancylistaceae</taxon>
        <taxon>Conidiobolus</taxon>
    </lineage>
</organism>
<protein>
    <recommendedName>
        <fullName evidence="3">RNI-like protein</fullName>
    </recommendedName>
</protein>
<dbReference type="AlphaFoldDB" id="A0A137NS93"/>
<dbReference type="SUPFAM" id="SSF52047">
    <property type="entry name" value="RNI-like"/>
    <property type="match status" value="1"/>
</dbReference>
<evidence type="ECO:0000313" key="2">
    <source>
        <dbReference type="Proteomes" id="UP000070444"/>
    </source>
</evidence>
<dbReference type="EMBL" id="KQ964841">
    <property type="protein sequence ID" value="KXN65625.1"/>
    <property type="molecule type" value="Genomic_DNA"/>
</dbReference>
<keyword evidence="2" id="KW-1185">Reference proteome</keyword>
<accession>A0A137NS93</accession>